<dbReference type="RefSeq" id="WP_011798561.1">
    <property type="nucleotide sequence ID" value="NC_008761.1"/>
</dbReference>
<dbReference type="AlphaFoldDB" id="A1VX15"/>
<evidence type="ECO:0000313" key="1">
    <source>
        <dbReference type="EMBL" id="ABM40193.1"/>
    </source>
</evidence>
<gene>
    <name evidence="1" type="ordered locus">Pnap_4784</name>
</gene>
<accession>A1VX15</accession>
<geneLocation type="plasmid" evidence="1 2">
    <name>pPNAP05</name>
</geneLocation>
<name>A1VX15_POLNA</name>
<proteinExistence type="predicted"/>
<organism evidence="1 2">
    <name type="scientific">Polaromonas naphthalenivorans (strain CJ2)</name>
    <dbReference type="NCBI Taxonomy" id="365044"/>
    <lineage>
        <taxon>Bacteria</taxon>
        <taxon>Pseudomonadati</taxon>
        <taxon>Pseudomonadota</taxon>
        <taxon>Betaproteobacteria</taxon>
        <taxon>Burkholderiales</taxon>
        <taxon>Comamonadaceae</taxon>
        <taxon>Polaromonas</taxon>
    </lineage>
</organism>
<sequence>MKINFAHIRERSTSGGWINFAVFEANSTSGSDSANAQVLADLTNKTQLAGYKIDQSALAFMRQGRLTFYGTKNLVDYLSKQRLPSWTHSITV</sequence>
<dbReference type="KEGG" id="pna:Pnap_4784"/>
<evidence type="ECO:0000313" key="2">
    <source>
        <dbReference type="Proteomes" id="UP000000644"/>
    </source>
</evidence>
<dbReference type="HOGENOM" id="CLU_166839_0_0_4"/>
<dbReference type="EMBL" id="CP000534">
    <property type="protein sequence ID" value="ABM40193.1"/>
    <property type="molecule type" value="Genomic_DNA"/>
</dbReference>
<dbReference type="Proteomes" id="UP000000644">
    <property type="component" value="Plasmid pPNAP05"/>
</dbReference>
<reference evidence="2" key="1">
    <citation type="journal article" date="2009" name="Environ. Microbiol.">
        <title>The genome of Polaromonas naphthalenivorans strain CJ2, isolated from coal tar-contaminated sediment, reveals physiological and metabolic versatility and evolution through extensive horizontal gene transfer.</title>
        <authorList>
            <person name="Yagi J.M."/>
            <person name="Sims D."/>
            <person name="Brettin T."/>
            <person name="Bruce D."/>
            <person name="Madsen E.L."/>
        </authorList>
    </citation>
    <scope>NUCLEOTIDE SEQUENCE [LARGE SCALE GENOMIC DNA]</scope>
    <source>
        <strain evidence="2">CJ2</strain>
        <plasmid evidence="2">Plasmid pPNAP05</plasmid>
    </source>
</reference>
<keyword evidence="1" id="KW-0614">Plasmid</keyword>
<dbReference type="OrthoDB" id="8812562at2"/>
<keyword evidence="2" id="KW-1185">Reference proteome</keyword>
<protein>
    <submittedName>
        <fullName evidence="1">Uncharacterized protein</fullName>
    </submittedName>
</protein>